<protein>
    <submittedName>
        <fullName evidence="4">Helix-turn-helix domain-containing protein</fullName>
    </submittedName>
</protein>
<dbReference type="Gene3D" id="1.10.10.2840">
    <property type="entry name" value="PucR C-terminal helix-turn-helix domain"/>
    <property type="match status" value="1"/>
</dbReference>
<comment type="similarity">
    <text evidence="1">Belongs to the CdaR family.</text>
</comment>
<dbReference type="Pfam" id="PF13556">
    <property type="entry name" value="HTH_30"/>
    <property type="match status" value="1"/>
</dbReference>
<dbReference type="InterPro" id="IPR029016">
    <property type="entry name" value="GAF-like_dom_sf"/>
</dbReference>
<reference evidence="4 5" key="1">
    <citation type="submission" date="2024-02" db="EMBL/GenBank/DDBJ databases">
        <title>Roseovarius strain W115 nov., isolated from a marine algae.</title>
        <authorList>
            <person name="Lee M.W."/>
            <person name="Lee J.K."/>
            <person name="Kim J.M."/>
            <person name="Choi D.G."/>
            <person name="Baek J.H."/>
            <person name="Bayburt H."/>
            <person name="Jung J.J."/>
            <person name="Han D.M."/>
            <person name="Jeon C.O."/>
        </authorList>
    </citation>
    <scope>NUCLEOTIDE SEQUENCE [LARGE SCALE GENOMIC DNA]</scope>
    <source>
        <strain evidence="4 5">W115</strain>
    </source>
</reference>
<keyword evidence="5" id="KW-1185">Reference proteome</keyword>
<evidence type="ECO:0000259" key="3">
    <source>
        <dbReference type="Pfam" id="PF17853"/>
    </source>
</evidence>
<feature type="domain" description="CdaR GGDEF-like" evidence="3">
    <location>
        <begin position="343"/>
        <end position="463"/>
    </location>
</feature>
<evidence type="ECO:0000313" key="4">
    <source>
        <dbReference type="EMBL" id="WYK16820.1"/>
    </source>
</evidence>
<dbReference type="RefSeq" id="WP_339106611.1">
    <property type="nucleotide sequence ID" value="NZ_CP146606.1"/>
</dbReference>
<evidence type="ECO:0000259" key="2">
    <source>
        <dbReference type="Pfam" id="PF13556"/>
    </source>
</evidence>
<dbReference type="InterPro" id="IPR025736">
    <property type="entry name" value="PucR_C-HTH_dom"/>
</dbReference>
<evidence type="ECO:0000313" key="5">
    <source>
        <dbReference type="Proteomes" id="UP001281305"/>
    </source>
</evidence>
<dbReference type="InterPro" id="IPR042070">
    <property type="entry name" value="PucR_C-HTH_sf"/>
</dbReference>
<dbReference type="PANTHER" id="PTHR33744:SF1">
    <property type="entry name" value="DNA-BINDING TRANSCRIPTIONAL ACTIVATOR ADER"/>
    <property type="match status" value="1"/>
</dbReference>
<dbReference type="Gene3D" id="3.30.450.40">
    <property type="match status" value="1"/>
</dbReference>
<dbReference type="PANTHER" id="PTHR33744">
    <property type="entry name" value="CARBOHYDRATE DIACID REGULATOR"/>
    <property type="match status" value="1"/>
</dbReference>
<dbReference type="Pfam" id="PF17853">
    <property type="entry name" value="GGDEF_2"/>
    <property type="match status" value="1"/>
</dbReference>
<evidence type="ECO:0000256" key="1">
    <source>
        <dbReference type="ARBA" id="ARBA00006754"/>
    </source>
</evidence>
<sequence length="586" mass="65501">MIVPNLENQLLSISRLARIIDESQNTEETYQLLTQGVCAHSKWDISSIQVLDLDAGLAIPIVRHDPFFGGDLSRVPGWDARCSPVRQVLEAGEPFIMRDTAAQNDVPNFRDDALRRRYHTAVMIPLDVQDAEQRPMVYSVAARRVVDVDEADLGFLQCVAELTNIAIRKIRKLENERLQAQRLKAILENMTASLDNSLDSEATDTLAGGLSGLFPAGWLAVDLTSGRGLFDPDTPPPIPMGTTRRVSDDLLRAAIAAKEHASEELVELYIGRSRIRSEISALQIDGNHVGALFFFGASGLSDHERIAAKAGRLALSSFILRSFIEFRSRRVTARRLLSRLLSGDWRDREEMLNEAHMLDFDLQTPMRLIMIDLPTGDSVDEGMHSFVQRSAQLVFGPVISCFLDNGLVLLLGDDKDKAPDRRVTFLSRIRTVLPDSAVLVMSDRLVDIADLPNARQTCVNTMEVARSMQIEGWISPVNMGDFPLLMASADLSRIQTFLDSVLPRALSGSSRKAQVARETIDVFLRVGRRYQEAADTLGIHVTTLRYRLDQLQDQHGIDFNDSDKCFEMDLAIRLSKIQNSYKTQEK</sequence>
<feature type="domain" description="PucR C-terminal helix-turn-helix" evidence="2">
    <location>
        <begin position="517"/>
        <end position="573"/>
    </location>
</feature>
<organism evidence="4 5">
    <name type="scientific">Roseovarius rhodophyticola</name>
    <dbReference type="NCBI Taxonomy" id="3080827"/>
    <lineage>
        <taxon>Bacteria</taxon>
        <taxon>Pseudomonadati</taxon>
        <taxon>Pseudomonadota</taxon>
        <taxon>Alphaproteobacteria</taxon>
        <taxon>Rhodobacterales</taxon>
        <taxon>Roseobacteraceae</taxon>
        <taxon>Roseovarius</taxon>
    </lineage>
</organism>
<dbReference type="Proteomes" id="UP001281305">
    <property type="component" value="Chromosome"/>
</dbReference>
<dbReference type="InterPro" id="IPR041522">
    <property type="entry name" value="CdaR_GGDEF"/>
</dbReference>
<dbReference type="EMBL" id="CP146606">
    <property type="protein sequence ID" value="WYK16820.1"/>
    <property type="molecule type" value="Genomic_DNA"/>
</dbReference>
<proteinExistence type="inferred from homology"/>
<name>A0ABZ2TAW3_9RHOB</name>
<dbReference type="InterPro" id="IPR051448">
    <property type="entry name" value="CdaR-like_regulators"/>
</dbReference>
<dbReference type="SUPFAM" id="SSF55781">
    <property type="entry name" value="GAF domain-like"/>
    <property type="match status" value="1"/>
</dbReference>
<gene>
    <name evidence="4" type="ORF">RZS32_010280</name>
</gene>
<accession>A0ABZ2TAW3</accession>